<dbReference type="PANTHER" id="PTHR30250">
    <property type="entry name" value="PST FAMILY PREDICTED COLANIC ACID TRANSPORTER"/>
    <property type="match status" value="1"/>
</dbReference>
<feature type="transmembrane region" description="Helical" evidence="7">
    <location>
        <begin position="134"/>
        <end position="153"/>
    </location>
</feature>
<dbReference type="RefSeq" id="WP_070093575.1">
    <property type="nucleotide sequence ID" value="NZ_CP016634.1"/>
</dbReference>
<feature type="transmembrane region" description="Helical" evidence="7">
    <location>
        <begin position="49"/>
        <end position="71"/>
    </location>
</feature>
<organism evidence="8">
    <name type="scientific">Pseudomonas putida</name>
    <name type="common">Arthrobacter siderocapsulatus</name>
    <dbReference type="NCBI Taxonomy" id="303"/>
    <lineage>
        <taxon>Bacteria</taxon>
        <taxon>Pseudomonadati</taxon>
        <taxon>Pseudomonadota</taxon>
        <taxon>Gammaproteobacteria</taxon>
        <taxon>Pseudomonadales</taxon>
        <taxon>Pseudomonadaceae</taxon>
        <taxon>Pseudomonas</taxon>
    </lineage>
</organism>
<dbReference type="PANTHER" id="PTHR30250:SF10">
    <property type="entry name" value="LIPOPOLYSACCHARIDE BIOSYNTHESIS PROTEIN WZXC"/>
    <property type="match status" value="1"/>
</dbReference>
<reference evidence="8" key="1">
    <citation type="submission" date="2016-07" db="EMBL/GenBank/DDBJ databases">
        <title>New class B carbapenemase carried by novel plasmid in Pseudomonas putida enviromental strain in eastern Amazonia.</title>
        <authorList>
            <person name="Souza C.O."/>
            <person name="Lima K.V."/>
            <person name="Brasiliense D.M."/>
            <person name="Perez-Chaparro P.J."/>
            <person name="Mamizuka E.M."/>
            <person name="Lima M.O."/>
            <person name="Lima L.N."/>
            <person name="McCulloch J.A."/>
        </authorList>
    </citation>
    <scope>NUCLEOTIDE SEQUENCE [LARGE SCALE GENOMIC DNA]</scope>
    <source>
        <strain evidence="8">IEC33019</strain>
    </source>
</reference>
<dbReference type="EMBL" id="CP016634">
    <property type="protein sequence ID" value="ANY89401.1"/>
    <property type="molecule type" value="Genomic_DNA"/>
</dbReference>
<evidence type="ECO:0000256" key="3">
    <source>
        <dbReference type="ARBA" id="ARBA00022475"/>
    </source>
</evidence>
<feature type="transmembrane region" description="Helical" evidence="7">
    <location>
        <begin position="190"/>
        <end position="212"/>
    </location>
</feature>
<feature type="transmembrane region" description="Helical" evidence="7">
    <location>
        <begin position="404"/>
        <end position="423"/>
    </location>
</feature>
<evidence type="ECO:0000256" key="4">
    <source>
        <dbReference type="ARBA" id="ARBA00022692"/>
    </source>
</evidence>
<keyword evidence="6 7" id="KW-0472">Membrane</keyword>
<gene>
    <name evidence="8" type="ORF">IEC33019_3885</name>
</gene>
<comment type="similarity">
    <text evidence="2">Belongs to the polysaccharide synthase family.</text>
</comment>
<sequence length="458" mass="50437">MPSVDLSPPTSLRKRALGAGAWNMVSLVGTQALRLGGNLIMARLLVPDMFGIMAISTTLSVVLHLLSDVGLRQNIIQSPRGDDPLFLNTAWTVQLLRGILLFAVTLLIAFGSWVTQQINLWPAGSSYAAPELPLVLAVTGISAVIYGLQSNTIDLAVRAFQQKRVVILELTAQFVGLLVMLVFGYLTRSIWSLVAAGIVSTLVSTVMSHLLFEGPRSRLCWDKSALTELINYGRWILLSSMVGVLAMNGDRIWFGGVMSTFDMGVYSIAVLILSAVQVGLLKLGGAVVLPAFSEATRAGDKPRLLKLYNHFRLYFDTACLFACGLFLTVSPLIISWLYDDRYQDAGRILAILSWSFFTLRYSLAHQVWLAVGLTKYQAMDNIIRAVSLWVGMPLMLALGGVDYAIWWVALHTFPTLILVFYVNRKLEIFSLKRELMVLPIIAVGALCGELVTRLFNGF</sequence>
<feature type="transmembrane region" description="Helical" evidence="7">
    <location>
        <begin position="232"/>
        <end position="254"/>
    </location>
</feature>
<feature type="transmembrane region" description="Helical" evidence="7">
    <location>
        <begin position="165"/>
        <end position="184"/>
    </location>
</feature>
<keyword evidence="3" id="KW-1003">Cell membrane</keyword>
<evidence type="ECO:0000313" key="8">
    <source>
        <dbReference type="EMBL" id="ANY89401.1"/>
    </source>
</evidence>
<dbReference type="GO" id="GO:0005886">
    <property type="term" value="C:plasma membrane"/>
    <property type="evidence" value="ECO:0007669"/>
    <property type="project" value="UniProtKB-SubCell"/>
</dbReference>
<feature type="transmembrane region" description="Helical" evidence="7">
    <location>
        <begin position="266"/>
        <end position="292"/>
    </location>
</feature>
<evidence type="ECO:0000256" key="5">
    <source>
        <dbReference type="ARBA" id="ARBA00022989"/>
    </source>
</evidence>
<feature type="transmembrane region" description="Helical" evidence="7">
    <location>
        <begin position="95"/>
        <end position="114"/>
    </location>
</feature>
<evidence type="ECO:0000256" key="2">
    <source>
        <dbReference type="ARBA" id="ARBA00007430"/>
    </source>
</evidence>
<evidence type="ECO:0000256" key="7">
    <source>
        <dbReference type="SAM" id="Phobius"/>
    </source>
</evidence>
<dbReference type="InterPro" id="IPR050833">
    <property type="entry name" value="Poly_Biosynth_Transport"/>
</dbReference>
<feature type="transmembrane region" description="Helical" evidence="7">
    <location>
        <begin position="435"/>
        <end position="455"/>
    </location>
</feature>
<dbReference type="Pfam" id="PF13440">
    <property type="entry name" value="Polysacc_synt_3"/>
    <property type="match status" value="1"/>
</dbReference>
<dbReference type="AlphaFoldDB" id="A0A1B2FB39"/>
<accession>A0A1B2FB39</accession>
<keyword evidence="5 7" id="KW-1133">Transmembrane helix</keyword>
<evidence type="ECO:0000256" key="6">
    <source>
        <dbReference type="ARBA" id="ARBA00023136"/>
    </source>
</evidence>
<feature type="transmembrane region" description="Helical" evidence="7">
    <location>
        <begin position="313"/>
        <end position="336"/>
    </location>
</feature>
<proteinExistence type="inferred from homology"/>
<comment type="subcellular location">
    <subcellularLocation>
        <location evidence="1">Cell membrane</location>
        <topology evidence="1">Multi-pass membrane protein</topology>
    </subcellularLocation>
</comment>
<name>A0A1B2FB39_PSEPU</name>
<keyword evidence="4 7" id="KW-0812">Transmembrane</keyword>
<evidence type="ECO:0000256" key="1">
    <source>
        <dbReference type="ARBA" id="ARBA00004651"/>
    </source>
</evidence>
<protein>
    <submittedName>
        <fullName evidence="8">Colanic acid exporter</fullName>
    </submittedName>
</protein>
<feature type="transmembrane region" description="Helical" evidence="7">
    <location>
        <begin position="381"/>
        <end position="398"/>
    </location>
</feature>
<feature type="transmembrane region" description="Helical" evidence="7">
    <location>
        <begin position="348"/>
        <end position="369"/>
    </location>
</feature>